<reference evidence="2" key="1">
    <citation type="journal article" date="2019" name="Int. J. Syst. Evol. Microbiol.">
        <title>The Global Catalogue of Microorganisms (GCM) 10K type strain sequencing project: providing services to taxonomists for standard genome sequencing and annotation.</title>
        <authorList>
            <consortium name="The Broad Institute Genomics Platform"/>
            <consortium name="The Broad Institute Genome Sequencing Center for Infectious Disease"/>
            <person name="Wu L."/>
            <person name="Ma J."/>
        </authorList>
    </citation>
    <scope>NUCLEOTIDE SEQUENCE [LARGE SCALE GENOMIC DNA]</scope>
    <source>
        <strain evidence="2">KCTC 62192</strain>
    </source>
</reference>
<evidence type="ECO:0000313" key="2">
    <source>
        <dbReference type="Proteomes" id="UP001595443"/>
    </source>
</evidence>
<evidence type="ECO:0000313" key="1">
    <source>
        <dbReference type="EMBL" id="MFC2970383.1"/>
    </source>
</evidence>
<name>A0ABV7AN08_9RHOB</name>
<dbReference type="SUPFAM" id="SSF52540">
    <property type="entry name" value="P-loop containing nucleoside triphosphate hydrolases"/>
    <property type="match status" value="1"/>
</dbReference>
<evidence type="ECO:0008006" key="3">
    <source>
        <dbReference type="Google" id="ProtNLM"/>
    </source>
</evidence>
<keyword evidence="2" id="KW-1185">Reference proteome</keyword>
<comment type="caution">
    <text evidence="1">The sequence shown here is derived from an EMBL/GenBank/DDBJ whole genome shotgun (WGS) entry which is preliminary data.</text>
</comment>
<organism evidence="1 2">
    <name type="scientific">Acidimangrovimonas pyrenivorans</name>
    <dbReference type="NCBI Taxonomy" id="2030798"/>
    <lineage>
        <taxon>Bacteria</taxon>
        <taxon>Pseudomonadati</taxon>
        <taxon>Pseudomonadota</taxon>
        <taxon>Alphaproteobacteria</taxon>
        <taxon>Rhodobacterales</taxon>
        <taxon>Paracoccaceae</taxon>
        <taxon>Acidimangrovimonas</taxon>
    </lineage>
</organism>
<gene>
    <name evidence="1" type="ORF">ACFOES_19980</name>
</gene>
<proteinExistence type="predicted"/>
<dbReference type="Proteomes" id="UP001595443">
    <property type="component" value="Unassembled WGS sequence"/>
</dbReference>
<sequence>MPDGPVRVLVHAGFHKTGTSSLQDFLRRNRAALKPWLDYYGKADFLEAGAAARRYGQRPFPWRLWLFRRQLRRFLATIPDAPLIVLSRETFAGVMPGHRDWRGRMVQGYAATAIPLARAVIAELRRRFGPGVRIEFLYTTRDRERWIRSVYGHLLRSIHLTEEFGAFRARFPDLAAPDEEARRIAAALPCPVHAARLEDHAAAPAGPATPVLDLAGVPAEARARLVPAGRSNVGQTPEMEAEFLRLNRSGKARAQLKRIKDRMLAEG</sequence>
<dbReference type="RefSeq" id="WP_377835288.1">
    <property type="nucleotide sequence ID" value="NZ_JBHRSK010000018.1"/>
</dbReference>
<dbReference type="Gene3D" id="3.40.50.300">
    <property type="entry name" value="P-loop containing nucleotide triphosphate hydrolases"/>
    <property type="match status" value="1"/>
</dbReference>
<accession>A0ABV7AN08</accession>
<dbReference type="EMBL" id="JBHRSK010000018">
    <property type="protein sequence ID" value="MFC2970383.1"/>
    <property type="molecule type" value="Genomic_DNA"/>
</dbReference>
<dbReference type="InterPro" id="IPR027417">
    <property type="entry name" value="P-loop_NTPase"/>
</dbReference>
<protein>
    <recommendedName>
        <fullName evidence="3">Sulfotransferase family protein</fullName>
    </recommendedName>
</protein>